<protein>
    <submittedName>
        <fullName evidence="11">MutS family protein MSH5</fullName>
    </submittedName>
</protein>
<dbReference type="STRING" id="1246581.A0A2H9TQP0"/>
<feature type="region of interest" description="Disordered" evidence="9">
    <location>
        <begin position="540"/>
        <end position="562"/>
    </location>
</feature>
<evidence type="ECO:0000256" key="6">
    <source>
        <dbReference type="ARBA" id="ARBA00022840"/>
    </source>
</evidence>
<dbReference type="InterPro" id="IPR027417">
    <property type="entry name" value="P-loop_NTPase"/>
</dbReference>
<dbReference type="InterPro" id="IPR000432">
    <property type="entry name" value="DNA_mismatch_repair_MutS_C"/>
</dbReference>
<evidence type="ECO:0000256" key="4">
    <source>
        <dbReference type="ARBA" id="ARBA00022771"/>
    </source>
</evidence>
<feature type="compositionally biased region" description="Basic and acidic residues" evidence="9">
    <location>
        <begin position="340"/>
        <end position="350"/>
    </location>
</feature>
<dbReference type="Gene3D" id="1.10.1420.10">
    <property type="match status" value="2"/>
</dbReference>
<dbReference type="PROSITE" id="PS51266">
    <property type="entry name" value="ZF_CHY"/>
    <property type="match status" value="1"/>
</dbReference>
<keyword evidence="5" id="KW-0862">Zinc</keyword>
<dbReference type="Pfam" id="PF00488">
    <property type="entry name" value="MutS_V"/>
    <property type="match status" value="1"/>
</dbReference>
<reference evidence="11 12" key="1">
    <citation type="submission" date="2016-10" db="EMBL/GenBank/DDBJ databases">
        <title>The genome of Paramicrosporidium saccamoebae is the missing link in understanding Cryptomycota and Microsporidia evolution.</title>
        <authorList>
            <person name="Quandt C.A."/>
            <person name="Beaudet D."/>
            <person name="Corsaro D."/>
            <person name="Michel R."/>
            <person name="Corradi N."/>
            <person name="James T."/>
        </authorList>
    </citation>
    <scope>NUCLEOTIDE SEQUENCE [LARGE SCALE GENOMIC DNA]</scope>
    <source>
        <strain evidence="11 12">KSL3</strain>
    </source>
</reference>
<sequence length="1325" mass="147482">MLFGRSQLGINSVGLASHRPESVMRISLCLALVGLSLASKYRNQAQLDDSDRQIVTSSSARGKEENAGWISRNVNSLATKAGAYAYKKVPKPARRAWKTSKRIYGDPKLQAAMTVGGKAASTTASAVAAAGNYLYPKVKDTLMGMGKFVWNANKNGELLHLAYNAASEAASMLSNSKSIAYLDDKSSHLLCNVDDPMKKIETINMVRVFPIGKIGNMAAVLPVDKFKKARLKMYKVSPSTNGEYVASKGVRFGMKDAFRDQRYDLDVSVHRDLKSNDPYLIFQLEGEDGPYNQLAAYSYKEVIKNVDILVQSNSNNGEFNKVTPSQLSSVPQLKNTKHGRSNERFEETTKESPAAVKSDQKVLENLRKGAKLLQRAVESSSRRKESNASKYSKQKKHVDNAKPSVDAQNGKAKSSLGTRDSKTKPSLNTRDGKTKPSLNTRDGKTKPSLNTRDGKTRAPLSTRNGKPKQPPEPDGDMSTEEQGGNADFLAAATAEIQEVALQSPLANREAELRRSMLEIHNDALLTPKEKAQRMQFNLKRPVSRNSELSRSGSIRSPAPEDQSAIESLIISDEDRVPSFHTNGQDADGQKNLGCRHYRCNCKFRSECCEAWYTCRLCHDEKEDHSIDRRADRAIDQWRTISVAFVISGTMIQRNPFSTVKNARFVEKGSERTLYTVTDALDASAPPITQITNVWMGPCRAAVRFVGRICSPQLQRFSLCPAAMRSIFCAITSTQGILINEMMESQQMPEEYTRVKSQILCNDCEKKSVAKFHFVYHRCEHCSSYNTKLLRTFSSDDVSAESEWSTDDDTARDEESCIMSLVFKRGVLGAAILERDEQGTMFMMRLVFEKVPDIIIVPGRGEYEFIQKVESLVQELQSQKARTELVRGMASEFKPAMLQITLQMPKEAIEANSLSSRIQGRIVIRSKVNPDLDQIRKQYTGLPEFLANIVNQIAARITSTKVSTINVVYFPQLGFLVTIPLTKETELQSIGDCGFELQFKTEKVAYFKDTATRGLDSEIGDIFADIVDLEIEIVRVLADQIVPHCATLSKYERLLAEVDCLQSFASFALENNLVRPEIVEDETLEIVNGRHLLQERVCHGVVGNDCIFGEKRLLIITGPNSSGKSIYMKQGSSAFQTDLLQIKRAIEGSTERSLILIDEFGKGTIPNDGIAIFTGLMRYLITKEKCPRTIAITHFHEIYQQGLLSQDLPIRWSTMDLLEGEGDSVVFLYKVISGKTQSSLGIRCARAAGIKQSTLSRAEILTGLYAAKVPSIDIRYARVDPILEKCALDLIKSVQDANESVEDVQNIAKMLVHKPRNVVDFKVVSL</sequence>
<dbReference type="GO" id="GO:0006298">
    <property type="term" value="P:mismatch repair"/>
    <property type="evidence" value="ECO:0007669"/>
    <property type="project" value="InterPro"/>
</dbReference>
<comment type="similarity">
    <text evidence="1">Belongs to the DNA mismatch repair MutS family.</text>
</comment>
<evidence type="ECO:0000259" key="10">
    <source>
        <dbReference type="PROSITE" id="PS51266"/>
    </source>
</evidence>
<dbReference type="PROSITE" id="PS00486">
    <property type="entry name" value="DNA_MISMATCH_REPAIR_2"/>
    <property type="match status" value="1"/>
</dbReference>
<dbReference type="InterPro" id="IPR036187">
    <property type="entry name" value="DNA_mismatch_repair_MutS_sf"/>
</dbReference>
<keyword evidence="3" id="KW-0547">Nucleotide-binding</keyword>
<evidence type="ECO:0000256" key="8">
    <source>
        <dbReference type="PROSITE-ProRule" id="PRU00601"/>
    </source>
</evidence>
<evidence type="ECO:0000256" key="5">
    <source>
        <dbReference type="ARBA" id="ARBA00022833"/>
    </source>
</evidence>
<keyword evidence="12" id="KW-1185">Reference proteome</keyword>
<dbReference type="InterPro" id="IPR037274">
    <property type="entry name" value="Znf_CHY_sf"/>
</dbReference>
<dbReference type="EMBL" id="MTSL01000014">
    <property type="protein sequence ID" value="PJF20036.1"/>
    <property type="molecule type" value="Genomic_DNA"/>
</dbReference>
<proteinExistence type="inferred from homology"/>
<dbReference type="InterPro" id="IPR045076">
    <property type="entry name" value="MutS"/>
</dbReference>
<feature type="region of interest" description="Disordered" evidence="9">
    <location>
        <begin position="315"/>
        <end position="359"/>
    </location>
</feature>
<name>A0A2H9TQP0_9FUNG</name>
<dbReference type="Gene3D" id="2.20.28.10">
    <property type="match status" value="1"/>
</dbReference>
<dbReference type="GO" id="GO:0140664">
    <property type="term" value="F:ATP-dependent DNA damage sensor activity"/>
    <property type="evidence" value="ECO:0007669"/>
    <property type="project" value="InterPro"/>
</dbReference>
<dbReference type="SMART" id="SM00534">
    <property type="entry name" value="MUTSac"/>
    <property type="match status" value="1"/>
</dbReference>
<feature type="compositionally biased region" description="Polar residues" evidence="9">
    <location>
        <begin position="411"/>
        <end position="429"/>
    </location>
</feature>
<dbReference type="Pfam" id="PF05495">
    <property type="entry name" value="zf-CHY"/>
    <property type="match status" value="1"/>
</dbReference>
<evidence type="ECO:0000256" key="2">
    <source>
        <dbReference type="ARBA" id="ARBA00022723"/>
    </source>
</evidence>
<dbReference type="PANTHER" id="PTHR11361:SF20">
    <property type="entry name" value="MUTS PROTEIN HOMOLOG 5"/>
    <property type="match status" value="1"/>
</dbReference>
<dbReference type="InterPro" id="IPR008913">
    <property type="entry name" value="Znf_CHY"/>
</dbReference>
<evidence type="ECO:0000256" key="9">
    <source>
        <dbReference type="SAM" id="MobiDB-lite"/>
    </source>
</evidence>
<evidence type="ECO:0000256" key="7">
    <source>
        <dbReference type="ARBA" id="ARBA00023125"/>
    </source>
</evidence>
<keyword evidence="6" id="KW-0067">ATP-binding</keyword>
<dbReference type="GO" id="GO:0005524">
    <property type="term" value="F:ATP binding"/>
    <property type="evidence" value="ECO:0007669"/>
    <property type="project" value="UniProtKB-KW"/>
</dbReference>
<dbReference type="Pfam" id="PF14599">
    <property type="entry name" value="zinc_ribbon_6"/>
    <property type="match status" value="1"/>
</dbReference>
<comment type="caution">
    <text evidence="11">The sequence shown here is derived from an EMBL/GenBank/DDBJ whole genome shotgun (WGS) entry which is preliminary data.</text>
</comment>
<dbReference type="Gene3D" id="3.40.50.300">
    <property type="entry name" value="P-loop containing nucleotide triphosphate hydrolases"/>
    <property type="match status" value="2"/>
</dbReference>
<dbReference type="PANTHER" id="PTHR11361">
    <property type="entry name" value="DNA MISMATCH REPAIR PROTEIN MUTS FAMILY MEMBER"/>
    <property type="match status" value="1"/>
</dbReference>
<evidence type="ECO:0000313" key="11">
    <source>
        <dbReference type="EMBL" id="PJF20036.1"/>
    </source>
</evidence>
<dbReference type="GO" id="GO:0008270">
    <property type="term" value="F:zinc ion binding"/>
    <property type="evidence" value="ECO:0007669"/>
    <property type="project" value="UniProtKB-KW"/>
</dbReference>
<dbReference type="InterPro" id="IPR007696">
    <property type="entry name" value="DNA_mismatch_repair_MutS_core"/>
</dbReference>
<dbReference type="SMART" id="SM00533">
    <property type="entry name" value="MUTSd"/>
    <property type="match status" value="1"/>
</dbReference>
<dbReference type="GO" id="GO:0030983">
    <property type="term" value="F:mismatched DNA binding"/>
    <property type="evidence" value="ECO:0007669"/>
    <property type="project" value="InterPro"/>
</dbReference>
<dbReference type="GO" id="GO:0005634">
    <property type="term" value="C:nucleus"/>
    <property type="evidence" value="ECO:0007669"/>
    <property type="project" value="TreeGrafter"/>
</dbReference>
<feature type="compositionally biased region" description="Polar residues" evidence="9">
    <location>
        <begin position="315"/>
        <end position="334"/>
    </location>
</feature>
<keyword evidence="2" id="KW-0479">Metal-binding</keyword>
<dbReference type="GO" id="GO:0051026">
    <property type="term" value="P:chiasma assembly"/>
    <property type="evidence" value="ECO:0007669"/>
    <property type="project" value="TreeGrafter"/>
</dbReference>
<keyword evidence="7" id="KW-0238">DNA-binding</keyword>
<evidence type="ECO:0000256" key="1">
    <source>
        <dbReference type="ARBA" id="ARBA00006271"/>
    </source>
</evidence>
<dbReference type="SUPFAM" id="SSF52540">
    <property type="entry name" value="P-loop containing nucleoside triphosphate hydrolases"/>
    <property type="match status" value="1"/>
</dbReference>
<accession>A0A2H9TQP0</accession>
<dbReference type="SUPFAM" id="SSF161219">
    <property type="entry name" value="CHY zinc finger-like"/>
    <property type="match status" value="1"/>
</dbReference>
<dbReference type="SUPFAM" id="SSF48334">
    <property type="entry name" value="DNA repair protein MutS, domain III"/>
    <property type="match status" value="1"/>
</dbReference>
<dbReference type="OrthoDB" id="411372at2759"/>
<evidence type="ECO:0000256" key="3">
    <source>
        <dbReference type="ARBA" id="ARBA00022741"/>
    </source>
</evidence>
<gene>
    <name evidence="11" type="ORF">PSACC_00154</name>
</gene>
<dbReference type="InterPro" id="IPR039512">
    <property type="entry name" value="RCHY1_zinc-ribbon"/>
</dbReference>
<feature type="region of interest" description="Disordered" evidence="9">
    <location>
        <begin position="373"/>
        <end position="482"/>
    </location>
</feature>
<feature type="domain" description="CHY-type" evidence="10">
    <location>
        <begin position="587"/>
        <end position="630"/>
    </location>
</feature>
<keyword evidence="4 8" id="KW-0863">Zinc-finger</keyword>
<dbReference type="Proteomes" id="UP000240830">
    <property type="component" value="Unassembled WGS sequence"/>
</dbReference>
<evidence type="ECO:0000313" key="12">
    <source>
        <dbReference type="Proteomes" id="UP000240830"/>
    </source>
</evidence>
<organism evidence="11 12">
    <name type="scientific">Paramicrosporidium saccamoebae</name>
    <dbReference type="NCBI Taxonomy" id="1246581"/>
    <lineage>
        <taxon>Eukaryota</taxon>
        <taxon>Fungi</taxon>
        <taxon>Fungi incertae sedis</taxon>
        <taxon>Cryptomycota</taxon>
        <taxon>Cryptomycota incertae sedis</taxon>
        <taxon>Paramicrosporidium</taxon>
    </lineage>
</organism>
<feature type="compositionally biased region" description="Polar residues" evidence="9">
    <location>
        <begin position="543"/>
        <end position="554"/>
    </location>
</feature>